<feature type="disulfide bond" evidence="1">
    <location>
        <begin position="183"/>
        <end position="197"/>
    </location>
</feature>
<dbReference type="HOGENOM" id="CLU_043181_4_0_1"/>
<dbReference type="EMBL" id="KN834784">
    <property type="protein sequence ID" value="KIK58552.1"/>
    <property type="molecule type" value="Genomic_DNA"/>
</dbReference>
<reference evidence="3 4" key="1">
    <citation type="submission" date="2014-04" db="EMBL/GenBank/DDBJ databases">
        <title>Evolutionary Origins and Diversification of the Mycorrhizal Mutualists.</title>
        <authorList>
            <consortium name="DOE Joint Genome Institute"/>
            <consortium name="Mycorrhizal Genomics Consortium"/>
            <person name="Kohler A."/>
            <person name="Kuo A."/>
            <person name="Nagy L.G."/>
            <person name="Floudas D."/>
            <person name="Copeland A."/>
            <person name="Barry K.W."/>
            <person name="Cichocki N."/>
            <person name="Veneault-Fourrey C."/>
            <person name="LaButti K."/>
            <person name="Lindquist E.A."/>
            <person name="Lipzen A."/>
            <person name="Lundell T."/>
            <person name="Morin E."/>
            <person name="Murat C."/>
            <person name="Riley R."/>
            <person name="Ohm R."/>
            <person name="Sun H."/>
            <person name="Tunlid A."/>
            <person name="Henrissat B."/>
            <person name="Grigoriev I.V."/>
            <person name="Hibbett D.S."/>
            <person name="Martin F."/>
        </authorList>
    </citation>
    <scope>NUCLEOTIDE SEQUENCE [LARGE SCALE GENOMIC DNA]</scope>
    <source>
        <strain evidence="3 4">FD-317 M1</strain>
    </source>
</reference>
<feature type="signal peptide" evidence="2">
    <location>
        <begin position="1"/>
        <end position="18"/>
    </location>
</feature>
<protein>
    <recommendedName>
        <fullName evidence="5">Thaumatin-like protein</fullName>
    </recommendedName>
</protein>
<dbReference type="SUPFAM" id="SSF49870">
    <property type="entry name" value="Osmotin, thaumatin-like protein"/>
    <property type="match status" value="1"/>
</dbReference>
<evidence type="ECO:0000256" key="2">
    <source>
        <dbReference type="SAM" id="SignalP"/>
    </source>
</evidence>
<dbReference type="Proteomes" id="UP000053593">
    <property type="component" value="Unassembled WGS sequence"/>
</dbReference>
<dbReference type="InterPro" id="IPR001938">
    <property type="entry name" value="Thaumatin"/>
</dbReference>
<sequence length="256" mass="26503">MIGILTVASLALVSGVSADRTFTVVNKCSYTVWPGMFTNLQVGSAIPSQPNGWEQAAGATVTFSVPDNWTAGRIWARTDCDFSSVQGPTSCATGGCNGGLVCDASTGTGVPPATLAEWTLSGDQDLDYYDVSVVDGFNVPIEVTISDTSCHTASCPANLNTDCPSELQVKDASGTVVGCNSACNANLDGNQADSPNCCSGSFSTPQTCPPSGVADYDFFKNACPDSYVYAYDESSGTALWTCPASASPDYTLTFCP</sequence>
<gene>
    <name evidence="3" type="ORF">GYMLUDRAFT_45181</name>
</gene>
<evidence type="ECO:0000313" key="4">
    <source>
        <dbReference type="Proteomes" id="UP000053593"/>
    </source>
</evidence>
<evidence type="ECO:0000313" key="3">
    <source>
        <dbReference type="EMBL" id="KIK58552.1"/>
    </source>
</evidence>
<dbReference type="OrthoDB" id="430315at2759"/>
<keyword evidence="1" id="KW-1015">Disulfide bond</keyword>
<feature type="disulfide bond" evidence="1">
    <location>
        <begin position="198"/>
        <end position="208"/>
    </location>
</feature>
<feature type="disulfide bond" evidence="1">
    <location>
        <begin position="96"/>
        <end position="102"/>
    </location>
</feature>
<dbReference type="PRINTS" id="PR00347">
    <property type="entry name" value="THAUMATIN"/>
</dbReference>
<feature type="disulfide bond" evidence="1">
    <location>
        <begin position="155"/>
        <end position="223"/>
    </location>
</feature>
<name>A0A0D0CJK6_9AGAR</name>
<dbReference type="FunFam" id="2.60.110.10:FF:000004">
    <property type="entry name" value="THAUMATIN-LIKE PROTEIN 1"/>
    <property type="match status" value="1"/>
</dbReference>
<evidence type="ECO:0000256" key="1">
    <source>
        <dbReference type="PIRSR" id="PIRSR002703-1"/>
    </source>
</evidence>
<keyword evidence="2" id="KW-0732">Signal</keyword>
<feature type="chain" id="PRO_5002207980" description="Thaumatin-like protein" evidence="2">
    <location>
        <begin position="19"/>
        <end position="256"/>
    </location>
</feature>
<organism evidence="3 4">
    <name type="scientific">Collybiopsis luxurians FD-317 M1</name>
    <dbReference type="NCBI Taxonomy" id="944289"/>
    <lineage>
        <taxon>Eukaryota</taxon>
        <taxon>Fungi</taxon>
        <taxon>Dikarya</taxon>
        <taxon>Basidiomycota</taxon>
        <taxon>Agaricomycotina</taxon>
        <taxon>Agaricomycetes</taxon>
        <taxon>Agaricomycetidae</taxon>
        <taxon>Agaricales</taxon>
        <taxon>Marasmiineae</taxon>
        <taxon>Omphalotaceae</taxon>
        <taxon>Collybiopsis</taxon>
        <taxon>Collybiopsis luxurians</taxon>
    </lineage>
</organism>
<dbReference type="PIRSF" id="PIRSF002703">
    <property type="entry name" value="Thaumatin"/>
    <property type="match status" value="1"/>
</dbReference>
<feature type="disulfide bond" evidence="1">
    <location>
        <begin position="28"/>
        <end position="255"/>
    </location>
</feature>
<dbReference type="Gene3D" id="2.60.110.10">
    <property type="entry name" value="Thaumatin"/>
    <property type="match status" value="1"/>
</dbReference>
<keyword evidence="4" id="KW-1185">Reference proteome</keyword>
<feature type="disulfide bond" evidence="1">
    <location>
        <begin position="80"/>
        <end position="91"/>
    </location>
</feature>
<feature type="disulfide bond" evidence="1">
    <location>
        <begin position="163"/>
        <end position="179"/>
    </location>
</feature>
<dbReference type="Pfam" id="PF00314">
    <property type="entry name" value="Thaumatin"/>
    <property type="match status" value="1"/>
</dbReference>
<evidence type="ECO:0008006" key="5">
    <source>
        <dbReference type="Google" id="ProtNLM"/>
    </source>
</evidence>
<proteinExistence type="predicted"/>
<feature type="disulfide bond" evidence="1">
    <location>
        <begin position="150"/>
        <end position="242"/>
    </location>
</feature>
<accession>A0A0D0CJK6</accession>
<dbReference type="InterPro" id="IPR037176">
    <property type="entry name" value="Osmotin/thaumatin-like_sf"/>
</dbReference>
<dbReference type="PANTHER" id="PTHR31048">
    <property type="entry name" value="OS03G0233200 PROTEIN"/>
    <property type="match status" value="1"/>
</dbReference>
<dbReference type="AlphaFoldDB" id="A0A0D0CJK6"/>
<dbReference type="PROSITE" id="PS51367">
    <property type="entry name" value="THAUMATIN_2"/>
    <property type="match status" value="1"/>
</dbReference>
<dbReference type="SMART" id="SM00205">
    <property type="entry name" value="THN"/>
    <property type="match status" value="1"/>
</dbReference>